<feature type="domain" description="CusB-like barrel-sandwich hybrid" evidence="8">
    <location>
        <begin position="300"/>
        <end position="415"/>
    </location>
</feature>
<dbReference type="InterPro" id="IPR058790">
    <property type="entry name" value="BSH_CusB"/>
</dbReference>
<dbReference type="FunFam" id="2.40.30.170:FF:000010">
    <property type="entry name" value="Efflux RND transporter periplasmic adaptor subunit"/>
    <property type="match status" value="1"/>
</dbReference>
<feature type="transmembrane region" description="Helical" evidence="4">
    <location>
        <begin position="99"/>
        <end position="116"/>
    </location>
</feature>
<evidence type="ECO:0000256" key="2">
    <source>
        <dbReference type="ARBA" id="ARBA00022448"/>
    </source>
</evidence>
<keyword evidence="4" id="KW-0472">Membrane</keyword>
<dbReference type="Pfam" id="PF25919">
    <property type="entry name" value="BSH_CusB"/>
    <property type="match status" value="1"/>
</dbReference>
<feature type="transmembrane region" description="Helical" evidence="4">
    <location>
        <begin position="58"/>
        <end position="79"/>
    </location>
</feature>
<dbReference type="InterPro" id="IPR006143">
    <property type="entry name" value="RND_pump_MFP"/>
</dbReference>
<sequence length="583" mass="64485">MLTALKQFSIIPNIHPILVHFTIAMVSVSFIFHVLYLIGNLRFERSTILNEIAIVGRWCLWLAGIFSILTVLAGLHAYYTVLHDEAGHQAMQTHRNSAVISFILILLSVSLSLIQYRKKLDFNYILITLLFITQISVLATGYLGAEVVYRYGIGVIKAQTPDMQLTHNHHHGNKTSGQSADHDMSNMDMGHDHEDQAEEHEKKPSQDNKNDTSNAKTPLYWIDPMEPSVHYPKPGKSAMGMELVPVYPKAKDDNQPKNSIKLPQGYVDNLGVVTAPVINGSLADQIATYAYVESDENKIAYVTSYTNGWVRNLAVKSSSTQVKKGQLLAQIYSPTIINAEQEYLMAFQSGNKFLAEAALKKLTTFHVSEAQIQQLQKTKTVSQLINVYASQNGIVAELNVREGDYVTPETKLFSIVDLSSVWLIAAVFEKQAGWLKVGNAAVAKFTAYPDKTWQGTVEYIYPQIDAQTRTLKARLRFDNPGLVLKPNMYGNITIATSSKVGKLSIPEEAVIRDPNGNRVIVALGNGIFQVRKVTLGDETNGQIEVTSGLNLGESVVKSGEFMLDSEANLNSAVDKLDSGGQHD</sequence>
<reference evidence="12" key="1">
    <citation type="submission" date="2017-11" db="EMBL/GenBank/DDBJ databases">
        <authorList>
            <person name="Chan K.G."/>
            <person name="Lee L.S."/>
        </authorList>
    </citation>
    <scope>NUCLEOTIDE SEQUENCE [LARGE SCALE GENOMIC DNA]</scope>
    <source>
        <strain evidence="12">DSM 100970</strain>
    </source>
</reference>
<evidence type="ECO:0000256" key="1">
    <source>
        <dbReference type="ARBA" id="ARBA00009477"/>
    </source>
</evidence>
<gene>
    <name evidence="11" type="ORF">CUN60_07140</name>
</gene>
<dbReference type="PANTHER" id="PTHR30097:SF15">
    <property type="entry name" value="CATION EFFLUX SYSTEM PROTEIN CUSB"/>
    <property type="match status" value="1"/>
</dbReference>
<evidence type="ECO:0000259" key="6">
    <source>
        <dbReference type="Pfam" id="PF19335"/>
    </source>
</evidence>
<proteinExistence type="inferred from homology"/>
<evidence type="ECO:0000259" key="10">
    <source>
        <dbReference type="Pfam" id="PF25975"/>
    </source>
</evidence>
<feature type="compositionally biased region" description="Basic and acidic residues" evidence="3">
    <location>
        <begin position="180"/>
        <end position="210"/>
    </location>
</feature>
<protein>
    <recommendedName>
        <fullName evidence="13">Efflux RND transporter periplasmic adaptor subunit</fullName>
    </recommendedName>
</protein>
<keyword evidence="4" id="KW-1133">Transmembrane helix</keyword>
<feature type="region of interest" description="Disordered" evidence="3">
    <location>
        <begin position="165"/>
        <end position="219"/>
    </location>
</feature>
<feature type="domain" description="CusB-like beta-barrel" evidence="9">
    <location>
        <begin position="420"/>
        <end position="497"/>
    </location>
</feature>
<keyword evidence="12" id="KW-1185">Reference proteome</keyword>
<dbReference type="InterPro" id="IPR045800">
    <property type="entry name" value="HMBD"/>
</dbReference>
<dbReference type="AlphaFoldDB" id="A0A2I7N6I4"/>
<evidence type="ECO:0000259" key="8">
    <source>
        <dbReference type="Pfam" id="PF25919"/>
    </source>
</evidence>
<dbReference type="PANTHER" id="PTHR30097">
    <property type="entry name" value="CATION EFFLUX SYSTEM PROTEIN CUSB"/>
    <property type="match status" value="1"/>
</dbReference>
<dbReference type="InterPro" id="IPR058791">
    <property type="entry name" value="3HB_CusB"/>
</dbReference>
<evidence type="ECO:0000313" key="12">
    <source>
        <dbReference type="Proteomes" id="UP000236655"/>
    </source>
</evidence>
<evidence type="ECO:0000256" key="4">
    <source>
        <dbReference type="SAM" id="Phobius"/>
    </source>
</evidence>
<dbReference type="GO" id="GO:0022857">
    <property type="term" value="F:transmembrane transporter activity"/>
    <property type="evidence" value="ECO:0007669"/>
    <property type="project" value="InterPro"/>
</dbReference>
<dbReference type="Gene3D" id="2.40.420.20">
    <property type="match status" value="1"/>
</dbReference>
<name>A0A2I7N6I4_9NEIS</name>
<feature type="transmembrane region" description="Helical" evidence="4">
    <location>
        <begin position="123"/>
        <end position="145"/>
    </location>
</feature>
<accession>A0A2I7N6I4</accession>
<dbReference type="InterPro" id="IPR051909">
    <property type="entry name" value="MFP_Cation_Efflux"/>
</dbReference>
<dbReference type="GO" id="GO:0030288">
    <property type="term" value="C:outer membrane-bounded periplasmic space"/>
    <property type="evidence" value="ECO:0007669"/>
    <property type="project" value="TreeGrafter"/>
</dbReference>
<evidence type="ECO:0008006" key="13">
    <source>
        <dbReference type="Google" id="ProtNLM"/>
    </source>
</evidence>
<feature type="domain" description="CusB-like three alpha-helical bundle" evidence="7">
    <location>
        <begin position="337"/>
        <end position="382"/>
    </location>
</feature>
<feature type="domain" description="DUF2231" evidence="5">
    <location>
        <begin position="13"/>
        <end position="155"/>
    </location>
</feature>
<dbReference type="Pfam" id="PF25975">
    <property type="entry name" value="CzcB_C"/>
    <property type="match status" value="1"/>
</dbReference>
<evidence type="ECO:0000256" key="3">
    <source>
        <dbReference type="SAM" id="MobiDB-lite"/>
    </source>
</evidence>
<dbReference type="GO" id="GO:0046914">
    <property type="term" value="F:transition metal ion binding"/>
    <property type="evidence" value="ECO:0007669"/>
    <property type="project" value="TreeGrafter"/>
</dbReference>
<dbReference type="Pfam" id="PF19335">
    <property type="entry name" value="HMBD"/>
    <property type="match status" value="1"/>
</dbReference>
<dbReference type="RefSeq" id="WP_102951379.1">
    <property type="nucleotide sequence ID" value="NZ_CP024847.1"/>
</dbReference>
<dbReference type="InterPro" id="IPR058649">
    <property type="entry name" value="CzcB_C"/>
</dbReference>
<feature type="transmembrane region" description="Helical" evidence="4">
    <location>
        <begin position="17"/>
        <end position="38"/>
    </location>
</feature>
<keyword evidence="2" id="KW-0813">Transport</keyword>
<evidence type="ECO:0000259" key="7">
    <source>
        <dbReference type="Pfam" id="PF25869"/>
    </source>
</evidence>
<dbReference type="EMBL" id="CP024847">
    <property type="protein sequence ID" value="AUR52083.1"/>
    <property type="molecule type" value="Genomic_DNA"/>
</dbReference>
<dbReference type="SUPFAM" id="SSF111369">
    <property type="entry name" value="HlyD-like secretion proteins"/>
    <property type="match status" value="1"/>
</dbReference>
<dbReference type="GO" id="GO:0016020">
    <property type="term" value="C:membrane"/>
    <property type="evidence" value="ECO:0007669"/>
    <property type="project" value="InterPro"/>
</dbReference>
<evidence type="ECO:0000313" key="11">
    <source>
        <dbReference type="EMBL" id="AUR52083.1"/>
    </source>
</evidence>
<dbReference type="GO" id="GO:0060003">
    <property type="term" value="P:copper ion export"/>
    <property type="evidence" value="ECO:0007669"/>
    <property type="project" value="TreeGrafter"/>
</dbReference>
<dbReference type="InterPro" id="IPR019251">
    <property type="entry name" value="DUF2231_TM"/>
</dbReference>
<feature type="domain" description="CzcB-like C-terminal circularly permuted SH3-like" evidence="10">
    <location>
        <begin position="504"/>
        <end position="563"/>
    </location>
</feature>
<dbReference type="GO" id="GO:0015679">
    <property type="term" value="P:plasma membrane copper ion transport"/>
    <property type="evidence" value="ECO:0007669"/>
    <property type="project" value="TreeGrafter"/>
</dbReference>
<evidence type="ECO:0000259" key="9">
    <source>
        <dbReference type="Pfam" id="PF25954"/>
    </source>
</evidence>
<dbReference type="Pfam" id="PF25869">
    <property type="entry name" value="3HB_CusB"/>
    <property type="match status" value="1"/>
</dbReference>
<dbReference type="OrthoDB" id="9784484at2"/>
<organism evidence="11 12">
    <name type="scientific">Aquella oligotrophica</name>
    <dbReference type="NCBI Taxonomy" id="2067065"/>
    <lineage>
        <taxon>Bacteria</taxon>
        <taxon>Pseudomonadati</taxon>
        <taxon>Pseudomonadota</taxon>
        <taxon>Betaproteobacteria</taxon>
        <taxon>Neisseriales</taxon>
        <taxon>Neisseriaceae</taxon>
        <taxon>Aquella</taxon>
    </lineage>
</organism>
<dbReference type="Pfam" id="PF09990">
    <property type="entry name" value="DUF2231"/>
    <property type="match status" value="1"/>
</dbReference>
<dbReference type="Proteomes" id="UP000236655">
    <property type="component" value="Chromosome"/>
</dbReference>
<dbReference type="NCBIfam" id="TIGR01730">
    <property type="entry name" value="RND_mfp"/>
    <property type="match status" value="1"/>
</dbReference>
<dbReference type="KEGG" id="nba:CUN60_07140"/>
<dbReference type="InterPro" id="IPR058792">
    <property type="entry name" value="Beta-barrel_RND_2"/>
</dbReference>
<keyword evidence="4" id="KW-0812">Transmembrane</keyword>
<dbReference type="Pfam" id="PF25954">
    <property type="entry name" value="Beta-barrel_RND_2"/>
    <property type="match status" value="1"/>
</dbReference>
<feature type="domain" description="Heavy metal binding" evidence="6">
    <location>
        <begin position="220"/>
        <end position="246"/>
    </location>
</feature>
<evidence type="ECO:0000259" key="5">
    <source>
        <dbReference type="Pfam" id="PF09990"/>
    </source>
</evidence>
<dbReference type="Gene3D" id="2.40.30.170">
    <property type="match status" value="1"/>
</dbReference>
<comment type="similarity">
    <text evidence="1">Belongs to the membrane fusion protein (MFP) (TC 8.A.1) family.</text>
</comment>